<dbReference type="AlphaFoldDB" id="B9Z394"/>
<dbReference type="Proteomes" id="UP000003165">
    <property type="component" value="Unassembled WGS sequence"/>
</dbReference>
<evidence type="ECO:0000313" key="1">
    <source>
        <dbReference type="EMBL" id="EEG09047.1"/>
    </source>
</evidence>
<evidence type="ECO:0000313" key="2">
    <source>
        <dbReference type="Proteomes" id="UP000003165"/>
    </source>
</evidence>
<gene>
    <name evidence="1" type="ORF">FuraDRAFT_1807</name>
</gene>
<accession>B9Z394</accession>
<protein>
    <submittedName>
        <fullName evidence="1">Uncharacterized protein</fullName>
    </submittedName>
</protein>
<organism evidence="1 2">
    <name type="scientific">Pseudogulbenkiania ferrooxidans 2002</name>
    <dbReference type="NCBI Taxonomy" id="279714"/>
    <lineage>
        <taxon>Bacteria</taxon>
        <taxon>Pseudomonadati</taxon>
        <taxon>Pseudomonadota</taxon>
        <taxon>Betaproteobacteria</taxon>
        <taxon>Neisseriales</taxon>
        <taxon>Chromobacteriaceae</taxon>
        <taxon>Pseudogulbenkiania</taxon>
    </lineage>
</organism>
<name>B9Z394_9NEIS</name>
<keyword evidence="2" id="KW-1185">Reference proteome</keyword>
<dbReference type="EMBL" id="ACIS01000004">
    <property type="protein sequence ID" value="EEG09047.1"/>
    <property type="molecule type" value="Genomic_DNA"/>
</dbReference>
<reference evidence="1 2" key="1">
    <citation type="submission" date="2009-02" db="EMBL/GenBank/DDBJ databases">
        <title>Sequencing of the draft genome and assembly of Lutiella nitroferrum 2002.</title>
        <authorList>
            <consortium name="US DOE Joint Genome Institute (JGI-PGF)"/>
            <person name="Lucas S."/>
            <person name="Copeland A."/>
            <person name="Lapidus A."/>
            <person name="Glavina del Rio T."/>
            <person name="Tice H."/>
            <person name="Bruce D."/>
            <person name="Goodwin L."/>
            <person name="Pitluck S."/>
            <person name="Larimer F."/>
            <person name="Land M.L."/>
            <person name="Hauser L."/>
            <person name="Coates J.D."/>
        </authorList>
    </citation>
    <scope>NUCLEOTIDE SEQUENCE [LARGE SCALE GENOMIC DNA]</scope>
    <source>
        <strain evidence="1 2">2002</strain>
    </source>
</reference>
<comment type="caution">
    <text evidence="1">The sequence shown here is derived from an EMBL/GenBank/DDBJ whole genome shotgun (WGS) entry which is preliminary data.</text>
</comment>
<proteinExistence type="predicted"/>
<sequence length="41" mass="4537" precursor="true">MIILPKELSMEFIEHDIPASPATLPPGTPYRYAPAARESLL</sequence>